<organism evidence="5 6">
    <name type="scientific">Costertonia aggregata</name>
    <dbReference type="NCBI Taxonomy" id="343403"/>
    <lineage>
        <taxon>Bacteria</taxon>
        <taxon>Pseudomonadati</taxon>
        <taxon>Bacteroidota</taxon>
        <taxon>Flavobacteriia</taxon>
        <taxon>Flavobacteriales</taxon>
        <taxon>Flavobacteriaceae</taxon>
        <taxon>Costertonia</taxon>
    </lineage>
</organism>
<dbReference type="InterPro" id="IPR018197">
    <property type="entry name" value="Glycerate_kinase_RE-like"/>
</dbReference>
<dbReference type="InterPro" id="IPR004381">
    <property type="entry name" value="Glycerate_kinase"/>
</dbReference>
<dbReference type="PIRSF" id="PIRSF006078">
    <property type="entry name" value="GlxK"/>
    <property type="match status" value="1"/>
</dbReference>
<name>A0A7H9APT1_9FLAO</name>
<dbReference type="GO" id="GO:0008887">
    <property type="term" value="F:glycerate kinase activity"/>
    <property type="evidence" value="ECO:0007669"/>
    <property type="project" value="UniProtKB-UniRule"/>
</dbReference>
<protein>
    <submittedName>
        <fullName evidence="5">Glycerate kinase</fullName>
    </submittedName>
</protein>
<dbReference type="GO" id="GO:0031388">
    <property type="term" value="P:organic acid phosphorylation"/>
    <property type="evidence" value="ECO:0007669"/>
    <property type="project" value="UniProtKB-UniRule"/>
</dbReference>
<dbReference type="Proteomes" id="UP000509302">
    <property type="component" value="Chromosome"/>
</dbReference>
<evidence type="ECO:0000256" key="3">
    <source>
        <dbReference type="ARBA" id="ARBA00022777"/>
    </source>
</evidence>
<reference evidence="5 6" key="1">
    <citation type="journal article" date="2006" name="Int. J. Syst. Evol. Microbiol.">
        <title>Costertonia aggregata gen. nov., sp. nov., a mesophilic marine bacterium of the family Flavobacteriaceae, isolated from a mature biofilm.</title>
        <authorList>
            <person name="Kwon K.K."/>
            <person name="Lee Y.K."/>
            <person name="Lee H.K."/>
        </authorList>
    </citation>
    <scope>NUCLEOTIDE SEQUENCE [LARGE SCALE GENOMIC DNA]</scope>
    <source>
        <strain evidence="5 6">KCCM 42265</strain>
    </source>
</reference>
<dbReference type="PANTHER" id="PTHR21599">
    <property type="entry name" value="GLYCERATE KINASE"/>
    <property type="match status" value="1"/>
</dbReference>
<evidence type="ECO:0000313" key="5">
    <source>
        <dbReference type="EMBL" id="QLG45436.1"/>
    </source>
</evidence>
<keyword evidence="2 4" id="KW-0808">Transferase</keyword>
<keyword evidence="3 4" id="KW-0418">Kinase</keyword>
<dbReference type="KEGG" id="cagg:HYG79_08785"/>
<dbReference type="InterPro" id="IPR036129">
    <property type="entry name" value="Glycerate_kinase_sf"/>
</dbReference>
<keyword evidence="6" id="KW-1185">Reference proteome</keyword>
<dbReference type="RefSeq" id="WP_179241725.1">
    <property type="nucleotide sequence ID" value="NZ_CP058595.1"/>
</dbReference>
<accession>A0A7H9APT1</accession>
<dbReference type="Pfam" id="PF02595">
    <property type="entry name" value="Gly_kinase"/>
    <property type="match status" value="1"/>
</dbReference>
<evidence type="ECO:0000313" key="6">
    <source>
        <dbReference type="Proteomes" id="UP000509302"/>
    </source>
</evidence>
<dbReference type="Gene3D" id="3.90.1510.10">
    <property type="entry name" value="Glycerate kinase, domain 2"/>
    <property type="match status" value="1"/>
</dbReference>
<evidence type="ECO:0000256" key="4">
    <source>
        <dbReference type="PIRNR" id="PIRNR006078"/>
    </source>
</evidence>
<sequence length="377" mass="40275">MNVLVIPDKFKGSLTAKEVIKSITAGIAKAFSSAKIHSLVASDGGDGFLDAVSGNKVIAKMWVDTVDPLMRPIKAMYLLDSKSKSAYIEMARASGLELLTVQERNAMRTTTFGTGIQIKDAIQKGARRIYLGLGGSATNDGGIGLAKALGYSFLDNLGNTLEPIGSNLIKIAKIEKGSSYDTLNNIAFFAVNDVDNPLFGEHGAAYVYGPQKGVDRKQVQILDDGLVNLHKRAKEQLGHDNAHLPGSGAAGGTAYGLKTFFDADYISGIDFILKLGKVPDFLEKNKVDFIITGEGKIDAQTINGKLVKGVLGLGKTYGVPVIAVCGKLDLDKQQLNALGLNTVLETYESSKGIDFSMQNASTLIENLIFSFFDAINK</sequence>
<comment type="similarity">
    <text evidence="1 4">Belongs to the glycerate kinase type-1 family.</text>
</comment>
<dbReference type="InterPro" id="IPR018193">
    <property type="entry name" value="Glyc_kinase_flavodox-like_fold"/>
</dbReference>
<dbReference type="EMBL" id="CP058595">
    <property type="protein sequence ID" value="QLG45436.1"/>
    <property type="molecule type" value="Genomic_DNA"/>
</dbReference>
<gene>
    <name evidence="5" type="ORF">HYG79_08785</name>
</gene>
<evidence type="ECO:0000256" key="2">
    <source>
        <dbReference type="ARBA" id="ARBA00022679"/>
    </source>
</evidence>
<dbReference type="Gene3D" id="3.40.50.10350">
    <property type="entry name" value="Glycerate kinase, domain 1"/>
    <property type="match status" value="1"/>
</dbReference>
<proteinExistence type="inferred from homology"/>
<dbReference type="NCBIfam" id="TIGR00045">
    <property type="entry name" value="glycerate kinase"/>
    <property type="match status" value="1"/>
</dbReference>
<dbReference type="PANTHER" id="PTHR21599:SF0">
    <property type="entry name" value="GLYCERATE KINASE"/>
    <property type="match status" value="1"/>
</dbReference>
<dbReference type="AlphaFoldDB" id="A0A7H9APT1"/>
<evidence type="ECO:0000256" key="1">
    <source>
        <dbReference type="ARBA" id="ARBA00006284"/>
    </source>
</evidence>
<dbReference type="SUPFAM" id="SSF110738">
    <property type="entry name" value="Glycerate kinase I"/>
    <property type="match status" value="1"/>
</dbReference>